<name>A0A1M5ER54_STRHI</name>
<evidence type="ECO:0000313" key="4">
    <source>
        <dbReference type="Proteomes" id="UP000184501"/>
    </source>
</evidence>
<reference evidence="3 4" key="1">
    <citation type="submission" date="2016-11" db="EMBL/GenBank/DDBJ databases">
        <authorList>
            <person name="Jaros S."/>
            <person name="Januszkiewicz K."/>
            <person name="Wedrychowicz H."/>
        </authorList>
    </citation>
    <scope>NUCLEOTIDE SEQUENCE [LARGE SCALE GENOMIC DNA]</scope>
    <source>
        <strain evidence="3 4">DSM 44523</strain>
    </source>
</reference>
<organism evidence="3 4">
    <name type="scientific">Streptoalloteichus hindustanus</name>
    <dbReference type="NCBI Taxonomy" id="2017"/>
    <lineage>
        <taxon>Bacteria</taxon>
        <taxon>Bacillati</taxon>
        <taxon>Actinomycetota</taxon>
        <taxon>Actinomycetes</taxon>
        <taxon>Pseudonocardiales</taxon>
        <taxon>Pseudonocardiaceae</taxon>
        <taxon>Streptoalloteichus</taxon>
    </lineage>
</organism>
<dbReference type="Gene3D" id="3.40.50.150">
    <property type="entry name" value="Vaccinia Virus protein VP39"/>
    <property type="match status" value="1"/>
</dbReference>
<dbReference type="CDD" id="cd02440">
    <property type="entry name" value="AdoMet_MTases"/>
    <property type="match status" value="1"/>
</dbReference>
<keyword evidence="1" id="KW-0808">Transferase</keyword>
<sequence length="287" mass="30830">MSTRNAPAPATAPPTPPGPDVVAAYDHLAPLVARYWGPDLHYGYWSGPEDDTPIAAATARLTALVVERLGVGPGGRVLDLGCGHGAAAVATAVRTGAEVVGVDVNPRALADARRAADLAGVADQVTLVECDALGTPFPDGSFDAVLAFESTPHFALSELFPEIARLLRLNGRLVIETPFLRTPMNDGLRRRVAEFFTILGMTALETADTHFRLLRDVGLDLAEFVDITDHVAGSFTRLVARLREHRPDLEREYGAAEAERVTRTFADWAKVPELAHMILVARRVDAA</sequence>
<dbReference type="InterPro" id="IPR050447">
    <property type="entry name" value="Erg6_SMT_methyltransf"/>
</dbReference>
<dbReference type="PANTHER" id="PTHR44068:SF11">
    <property type="entry name" value="GERANYL DIPHOSPHATE 2-C-METHYLTRANSFERASE"/>
    <property type="match status" value="1"/>
</dbReference>
<dbReference type="Pfam" id="PF08241">
    <property type="entry name" value="Methyltransf_11"/>
    <property type="match status" value="1"/>
</dbReference>
<dbReference type="InterPro" id="IPR013216">
    <property type="entry name" value="Methyltransf_11"/>
</dbReference>
<keyword evidence="4" id="KW-1185">Reference proteome</keyword>
<accession>A0A1M5ER54</accession>
<feature type="domain" description="Methyltransferase type 11" evidence="2">
    <location>
        <begin position="78"/>
        <end position="175"/>
    </location>
</feature>
<evidence type="ECO:0000259" key="2">
    <source>
        <dbReference type="Pfam" id="PF08241"/>
    </source>
</evidence>
<dbReference type="EMBL" id="FQVN01000005">
    <property type="protein sequence ID" value="SHF81709.1"/>
    <property type="molecule type" value="Genomic_DNA"/>
</dbReference>
<dbReference type="PANTHER" id="PTHR44068">
    <property type="entry name" value="ZGC:194242"/>
    <property type="match status" value="1"/>
</dbReference>
<gene>
    <name evidence="3" type="ORF">SAMN05444320_10597</name>
</gene>
<dbReference type="GO" id="GO:0008757">
    <property type="term" value="F:S-adenosylmethionine-dependent methyltransferase activity"/>
    <property type="evidence" value="ECO:0007669"/>
    <property type="project" value="InterPro"/>
</dbReference>
<dbReference type="Proteomes" id="UP000184501">
    <property type="component" value="Unassembled WGS sequence"/>
</dbReference>
<proteinExistence type="predicted"/>
<dbReference type="STRING" id="2017.SAMN05444320_10597"/>
<dbReference type="OrthoDB" id="9769602at2"/>
<evidence type="ECO:0000256" key="1">
    <source>
        <dbReference type="ARBA" id="ARBA00022679"/>
    </source>
</evidence>
<dbReference type="RefSeq" id="WP_073484108.1">
    <property type="nucleotide sequence ID" value="NZ_FQVN01000005.1"/>
</dbReference>
<dbReference type="SUPFAM" id="SSF53335">
    <property type="entry name" value="S-adenosyl-L-methionine-dependent methyltransferases"/>
    <property type="match status" value="1"/>
</dbReference>
<protein>
    <submittedName>
        <fullName evidence="3">Cyclopropane fatty-acyl-phospholipid synthase</fullName>
    </submittedName>
</protein>
<dbReference type="AlphaFoldDB" id="A0A1M5ER54"/>
<evidence type="ECO:0000313" key="3">
    <source>
        <dbReference type="EMBL" id="SHF81709.1"/>
    </source>
</evidence>
<dbReference type="InterPro" id="IPR029063">
    <property type="entry name" value="SAM-dependent_MTases_sf"/>
</dbReference>